<reference evidence="4" key="1">
    <citation type="submission" date="2019-10" db="EMBL/GenBank/DDBJ databases">
        <title>Lacipirellula parvula gen. nov., sp. nov., representing a lineage of planctomycetes widespread in freshwater anoxic habitats, and description of the family Lacipirellulaceae.</title>
        <authorList>
            <person name="Dedysh S.N."/>
            <person name="Kulichevskaya I.S."/>
            <person name="Beletsky A.V."/>
            <person name="Rakitin A.L."/>
            <person name="Mardanov A.V."/>
            <person name="Ivanova A.A."/>
            <person name="Saltykova V.X."/>
            <person name="Rijpstra W.I.C."/>
            <person name="Sinninghe Damste J.S."/>
            <person name="Ravin N.V."/>
        </authorList>
    </citation>
    <scope>NUCLEOTIDE SEQUENCE [LARGE SCALE GENOMIC DNA]</scope>
    <source>
        <strain evidence="4">PX69</strain>
    </source>
</reference>
<evidence type="ECO:0000256" key="1">
    <source>
        <dbReference type="SAM" id="MobiDB-lite"/>
    </source>
</evidence>
<keyword evidence="2" id="KW-0472">Membrane</keyword>
<feature type="transmembrane region" description="Helical" evidence="2">
    <location>
        <begin position="158"/>
        <end position="176"/>
    </location>
</feature>
<proteinExistence type="predicted"/>
<keyword evidence="2" id="KW-0812">Transmembrane</keyword>
<protein>
    <submittedName>
        <fullName evidence="3">Uncharacterized protein</fullName>
    </submittedName>
</protein>
<evidence type="ECO:0000313" key="4">
    <source>
        <dbReference type="Proteomes" id="UP000326837"/>
    </source>
</evidence>
<accession>A0A5K7X4Z1</accession>
<dbReference type="KEGG" id="lpav:PLANPX_1366"/>
<dbReference type="Proteomes" id="UP000326837">
    <property type="component" value="Chromosome"/>
</dbReference>
<evidence type="ECO:0000313" key="3">
    <source>
        <dbReference type="EMBL" id="BBO31754.1"/>
    </source>
</evidence>
<gene>
    <name evidence="3" type="ORF">PLANPX_1366</name>
</gene>
<name>A0A5K7X4Z1_9BACT</name>
<feature type="compositionally biased region" description="Basic and acidic residues" evidence="1">
    <location>
        <begin position="93"/>
        <end position="108"/>
    </location>
</feature>
<feature type="transmembrane region" description="Helical" evidence="2">
    <location>
        <begin position="182"/>
        <end position="201"/>
    </location>
</feature>
<evidence type="ECO:0000256" key="2">
    <source>
        <dbReference type="SAM" id="Phobius"/>
    </source>
</evidence>
<organism evidence="3 4">
    <name type="scientific">Lacipirellula parvula</name>
    <dbReference type="NCBI Taxonomy" id="2650471"/>
    <lineage>
        <taxon>Bacteria</taxon>
        <taxon>Pseudomonadati</taxon>
        <taxon>Planctomycetota</taxon>
        <taxon>Planctomycetia</taxon>
        <taxon>Pirellulales</taxon>
        <taxon>Lacipirellulaceae</taxon>
        <taxon>Lacipirellula</taxon>
    </lineage>
</organism>
<sequence>MPSVTCPGCEKKYNLPATAAGQVANCKCGKKFRVGGASAEAKPKPAVATASAAKPAAPQPAARAVAPAARVAAPAKPAAPKPVAAVATPTRVEAPKPKPKQDDSFWDDVDKPLADLELEPVEATSRPASAFRPKTPAPVQAPQQNIVMRMWHSRARKLLMGPPIAVLGVIILVSKFNSGERIPRGGFFLVAIGVGITWAGLTGESE</sequence>
<dbReference type="EMBL" id="AP021861">
    <property type="protein sequence ID" value="BBO31754.1"/>
    <property type="molecule type" value="Genomic_DNA"/>
</dbReference>
<dbReference type="RefSeq" id="WP_152097840.1">
    <property type="nucleotide sequence ID" value="NZ_AP021861.1"/>
</dbReference>
<keyword evidence="4" id="KW-1185">Reference proteome</keyword>
<feature type="compositionally biased region" description="Low complexity" evidence="1">
    <location>
        <begin position="44"/>
        <end position="92"/>
    </location>
</feature>
<feature type="region of interest" description="Disordered" evidence="1">
    <location>
        <begin position="37"/>
        <end position="108"/>
    </location>
</feature>
<keyword evidence="2" id="KW-1133">Transmembrane helix</keyword>
<dbReference type="AlphaFoldDB" id="A0A5K7X4Z1"/>